<dbReference type="GO" id="GO:0004177">
    <property type="term" value="F:aminopeptidase activity"/>
    <property type="evidence" value="ECO:0007669"/>
    <property type="project" value="UniProtKB-KW"/>
</dbReference>
<dbReference type="InterPro" id="IPR001131">
    <property type="entry name" value="Peptidase_M24B_aminopep-P_CS"/>
</dbReference>
<dbReference type="PROSITE" id="PS00491">
    <property type="entry name" value="PROLINE_PEPTIDASE"/>
    <property type="match status" value="1"/>
</dbReference>
<dbReference type="Gene3D" id="3.40.350.10">
    <property type="entry name" value="Creatinase/prolidase N-terminal domain"/>
    <property type="match status" value="1"/>
</dbReference>
<comment type="caution">
    <text evidence="5">The sequence shown here is derived from an EMBL/GenBank/DDBJ whole genome shotgun (WGS) entry which is preliminary data.</text>
</comment>
<dbReference type="SUPFAM" id="SSF53092">
    <property type="entry name" value="Creatinase/prolidase N-terminal domain"/>
    <property type="match status" value="1"/>
</dbReference>
<keyword evidence="1" id="KW-0479">Metal-binding</keyword>
<dbReference type="InterPro" id="IPR000587">
    <property type="entry name" value="Creatinase_N"/>
</dbReference>
<dbReference type="AlphaFoldDB" id="A0A0G0KJH8"/>
<feature type="domain" description="Creatinase N-terminal" evidence="4">
    <location>
        <begin position="11"/>
        <end position="132"/>
    </location>
</feature>
<dbReference type="InterPro" id="IPR000994">
    <property type="entry name" value="Pept_M24"/>
</dbReference>
<dbReference type="Pfam" id="PF01321">
    <property type="entry name" value="Creatinase_N"/>
    <property type="match status" value="1"/>
</dbReference>
<feature type="domain" description="Peptidase M24" evidence="3">
    <location>
        <begin position="145"/>
        <end position="346"/>
    </location>
</feature>
<accession>A0A0G0KJH8</accession>
<dbReference type="GO" id="GO:0008235">
    <property type="term" value="F:metalloexopeptidase activity"/>
    <property type="evidence" value="ECO:0007669"/>
    <property type="project" value="UniProtKB-ARBA"/>
</dbReference>
<reference evidence="5 6" key="1">
    <citation type="journal article" date="2015" name="Nature">
        <title>rRNA introns, odd ribosomes, and small enigmatic genomes across a large radiation of phyla.</title>
        <authorList>
            <person name="Brown C.T."/>
            <person name="Hug L.A."/>
            <person name="Thomas B.C."/>
            <person name="Sharon I."/>
            <person name="Castelle C.J."/>
            <person name="Singh A."/>
            <person name="Wilkins M.J."/>
            <person name="Williams K.H."/>
            <person name="Banfield J.F."/>
        </authorList>
    </citation>
    <scope>NUCLEOTIDE SEQUENCE [LARGE SCALE GENOMIC DNA]</scope>
</reference>
<evidence type="ECO:0000313" key="6">
    <source>
        <dbReference type="Proteomes" id="UP000034324"/>
    </source>
</evidence>
<keyword evidence="5" id="KW-0031">Aminopeptidase</keyword>
<dbReference type="PRINTS" id="PR00599">
    <property type="entry name" value="MAPEPTIDASE"/>
</dbReference>
<dbReference type="SUPFAM" id="SSF55920">
    <property type="entry name" value="Creatinase/aminopeptidase"/>
    <property type="match status" value="1"/>
</dbReference>
<evidence type="ECO:0000259" key="4">
    <source>
        <dbReference type="Pfam" id="PF01321"/>
    </source>
</evidence>
<proteinExistence type="predicted"/>
<evidence type="ECO:0000259" key="3">
    <source>
        <dbReference type="Pfam" id="PF00557"/>
    </source>
</evidence>
<dbReference type="Proteomes" id="UP000034324">
    <property type="component" value="Unassembled WGS sequence"/>
</dbReference>
<dbReference type="PATRIC" id="fig|1618432.3.peg.110"/>
<dbReference type="InterPro" id="IPR029149">
    <property type="entry name" value="Creatin/AminoP/Spt16_N"/>
</dbReference>
<dbReference type="PANTHER" id="PTHR46112:SF3">
    <property type="entry name" value="AMINOPEPTIDASE YPDF"/>
    <property type="match status" value="1"/>
</dbReference>
<sequence length="364" mass="41320">MVQSQIMFEDRVKKLKEQIAKENLDAVLVSSVSNIEYLTGYSNFSIMEREAYIFIGKNFGYIITDGRYSEAIRTQVSHLKLFERGHTKKTADLFKKHKREIKNLGVEEDELTVSEHKELKKHFKNIKHFDAGSLRSIKTQEEINTIKKACEIGDLAFNFILKKIQSGITEKEIAQELENFIKEKGAIISFPSIVAFGKNSSVPHHQTGDKRLTINDKLILLDFGVKINGYCSDMTRTIFFGQVTLKHKKMCDIVLEAQKKAIQFINSGKNIKAKDVDKVAREYIKSKGFPDIPHSLGHGIGLEVHEHPSLSPKSKDILKEGMVFSIEPGIYIPDFGGVRIEDLFVLEKGVLRQITNSSKELFSV</sequence>
<dbReference type="CDD" id="cd01092">
    <property type="entry name" value="APP-like"/>
    <property type="match status" value="1"/>
</dbReference>
<protein>
    <submittedName>
        <fullName evidence="5">Xaa-Pro aminopeptidase</fullName>
    </submittedName>
</protein>
<dbReference type="Gene3D" id="3.90.230.10">
    <property type="entry name" value="Creatinase/methionine aminopeptidase superfamily"/>
    <property type="match status" value="1"/>
</dbReference>
<keyword evidence="2" id="KW-0378">Hydrolase</keyword>
<evidence type="ECO:0000313" key="5">
    <source>
        <dbReference type="EMBL" id="KKQ78937.1"/>
    </source>
</evidence>
<evidence type="ECO:0000256" key="2">
    <source>
        <dbReference type="ARBA" id="ARBA00022801"/>
    </source>
</evidence>
<dbReference type="GO" id="GO:0046872">
    <property type="term" value="F:metal ion binding"/>
    <property type="evidence" value="ECO:0007669"/>
    <property type="project" value="UniProtKB-KW"/>
</dbReference>
<gene>
    <name evidence="5" type="ORF">US99_C0007G0005</name>
</gene>
<evidence type="ECO:0000256" key="1">
    <source>
        <dbReference type="ARBA" id="ARBA00022723"/>
    </source>
</evidence>
<dbReference type="InterPro" id="IPR036005">
    <property type="entry name" value="Creatinase/aminopeptidase-like"/>
</dbReference>
<dbReference type="InterPro" id="IPR001714">
    <property type="entry name" value="Pept_M24_MAP"/>
</dbReference>
<dbReference type="PANTHER" id="PTHR46112">
    <property type="entry name" value="AMINOPEPTIDASE"/>
    <property type="match status" value="1"/>
</dbReference>
<name>A0A0G0KJH8_9BACT</name>
<dbReference type="Pfam" id="PF00557">
    <property type="entry name" value="Peptidase_M24"/>
    <property type="match status" value="1"/>
</dbReference>
<keyword evidence="5" id="KW-0645">Protease</keyword>
<dbReference type="InterPro" id="IPR050659">
    <property type="entry name" value="Peptidase_M24B"/>
</dbReference>
<dbReference type="EMBL" id="LBVC01000007">
    <property type="protein sequence ID" value="KKQ78937.1"/>
    <property type="molecule type" value="Genomic_DNA"/>
</dbReference>
<organism evidence="5 6">
    <name type="scientific">Candidatus Daviesbacteria bacterium GW2011_GWF2_38_6</name>
    <dbReference type="NCBI Taxonomy" id="1618432"/>
    <lineage>
        <taxon>Bacteria</taxon>
        <taxon>Candidatus Daviesiibacteriota</taxon>
    </lineage>
</organism>